<dbReference type="AlphaFoldDB" id="N1PKX2"/>
<accession>N1PKX2</accession>
<sequence length="173" mass="19518">MLHKIGYNQLKCRAGPRRRQFGRGCPAWRLLSSLPSPCEALRWHASHRRKSVAHSGQAMSRDAYLHEFLDCHYSDYLPSRHVILVAYRVHLADTIEASGLAVIRNFTLEGADVEPGNTNTVDAVHDSIHNILVLWQSHTNITLELLNRPRILQEASPRNHSAVAIRDLGFKSG</sequence>
<evidence type="ECO:0000313" key="2">
    <source>
        <dbReference type="Proteomes" id="UP000016933"/>
    </source>
</evidence>
<organism evidence="1 2">
    <name type="scientific">Dothistroma septosporum (strain NZE10 / CBS 128990)</name>
    <name type="common">Red band needle blight fungus</name>
    <name type="synonym">Mycosphaerella pini</name>
    <dbReference type="NCBI Taxonomy" id="675120"/>
    <lineage>
        <taxon>Eukaryota</taxon>
        <taxon>Fungi</taxon>
        <taxon>Dikarya</taxon>
        <taxon>Ascomycota</taxon>
        <taxon>Pezizomycotina</taxon>
        <taxon>Dothideomycetes</taxon>
        <taxon>Dothideomycetidae</taxon>
        <taxon>Mycosphaerellales</taxon>
        <taxon>Mycosphaerellaceae</taxon>
        <taxon>Dothistroma</taxon>
    </lineage>
</organism>
<dbReference type="Proteomes" id="UP000016933">
    <property type="component" value="Unassembled WGS sequence"/>
</dbReference>
<keyword evidence="2" id="KW-1185">Reference proteome</keyword>
<name>N1PKX2_DOTSN</name>
<evidence type="ECO:0000313" key="1">
    <source>
        <dbReference type="EMBL" id="EME42749.1"/>
    </source>
</evidence>
<gene>
    <name evidence="1" type="ORF">DOTSEDRAFT_73518</name>
</gene>
<proteinExistence type="predicted"/>
<reference evidence="2" key="1">
    <citation type="journal article" date="2012" name="PLoS Genet.">
        <title>The genomes of the fungal plant pathogens Cladosporium fulvum and Dothistroma septosporum reveal adaptation to different hosts and lifestyles but also signatures of common ancestry.</title>
        <authorList>
            <person name="de Wit P.J.G.M."/>
            <person name="van der Burgt A."/>
            <person name="Oekmen B."/>
            <person name="Stergiopoulos I."/>
            <person name="Abd-Elsalam K.A."/>
            <person name="Aerts A.L."/>
            <person name="Bahkali A.H."/>
            <person name="Beenen H.G."/>
            <person name="Chettri P."/>
            <person name="Cox M.P."/>
            <person name="Datema E."/>
            <person name="de Vries R.P."/>
            <person name="Dhillon B."/>
            <person name="Ganley A.R."/>
            <person name="Griffiths S.A."/>
            <person name="Guo Y."/>
            <person name="Hamelin R.C."/>
            <person name="Henrissat B."/>
            <person name="Kabir M.S."/>
            <person name="Jashni M.K."/>
            <person name="Kema G."/>
            <person name="Klaubauf S."/>
            <person name="Lapidus A."/>
            <person name="Levasseur A."/>
            <person name="Lindquist E."/>
            <person name="Mehrabi R."/>
            <person name="Ohm R.A."/>
            <person name="Owen T.J."/>
            <person name="Salamov A."/>
            <person name="Schwelm A."/>
            <person name="Schijlen E."/>
            <person name="Sun H."/>
            <person name="van den Burg H.A."/>
            <person name="van Ham R.C.H.J."/>
            <person name="Zhang S."/>
            <person name="Goodwin S.B."/>
            <person name="Grigoriev I.V."/>
            <person name="Collemare J."/>
            <person name="Bradshaw R.E."/>
        </authorList>
    </citation>
    <scope>NUCLEOTIDE SEQUENCE [LARGE SCALE GENOMIC DNA]</scope>
    <source>
        <strain evidence="2">NZE10 / CBS 128990</strain>
    </source>
</reference>
<dbReference type="HOGENOM" id="CLU_1547550_0_0_1"/>
<protein>
    <submittedName>
        <fullName evidence="1">Uncharacterized protein</fullName>
    </submittedName>
</protein>
<dbReference type="EMBL" id="KB446541">
    <property type="protein sequence ID" value="EME42749.1"/>
    <property type="molecule type" value="Genomic_DNA"/>
</dbReference>
<reference evidence="1 2" key="2">
    <citation type="journal article" date="2012" name="PLoS Pathog.">
        <title>Diverse lifestyles and strategies of plant pathogenesis encoded in the genomes of eighteen Dothideomycetes fungi.</title>
        <authorList>
            <person name="Ohm R.A."/>
            <person name="Feau N."/>
            <person name="Henrissat B."/>
            <person name="Schoch C.L."/>
            <person name="Horwitz B.A."/>
            <person name="Barry K.W."/>
            <person name="Condon B.J."/>
            <person name="Copeland A.C."/>
            <person name="Dhillon B."/>
            <person name="Glaser F."/>
            <person name="Hesse C.N."/>
            <person name="Kosti I."/>
            <person name="LaButti K."/>
            <person name="Lindquist E.A."/>
            <person name="Lucas S."/>
            <person name="Salamov A.A."/>
            <person name="Bradshaw R.E."/>
            <person name="Ciuffetti L."/>
            <person name="Hamelin R.C."/>
            <person name="Kema G.H.J."/>
            <person name="Lawrence C."/>
            <person name="Scott J.A."/>
            <person name="Spatafora J.W."/>
            <person name="Turgeon B.G."/>
            <person name="de Wit P.J.G.M."/>
            <person name="Zhong S."/>
            <person name="Goodwin S.B."/>
            <person name="Grigoriev I.V."/>
        </authorList>
    </citation>
    <scope>NUCLEOTIDE SEQUENCE [LARGE SCALE GENOMIC DNA]</scope>
    <source>
        <strain evidence="2">NZE10 / CBS 128990</strain>
    </source>
</reference>